<dbReference type="STRING" id="1227456.C450_13317"/>
<reference evidence="3 4" key="1">
    <citation type="journal article" date="2014" name="PLoS Genet.">
        <title>Phylogenetically driven sequencing of extremely halophilic archaea reveals strategies for static and dynamic osmo-response.</title>
        <authorList>
            <person name="Becker E.A."/>
            <person name="Seitzer P.M."/>
            <person name="Tritt A."/>
            <person name="Larsen D."/>
            <person name="Krusor M."/>
            <person name="Yao A.I."/>
            <person name="Wu D."/>
            <person name="Madern D."/>
            <person name="Eisen J.A."/>
            <person name="Darling A.E."/>
            <person name="Facciotti M.T."/>
        </authorList>
    </citation>
    <scope>NUCLEOTIDE SEQUENCE [LARGE SCALE GENOMIC DNA]</scope>
    <source>
        <strain evidence="3 4">DSM 8989</strain>
    </source>
</reference>
<dbReference type="GO" id="GO:0000166">
    <property type="term" value="F:nucleotide binding"/>
    <property type="evidence" value="ECO:0007669"/>
    <property type="project" value="InterPro"/>
</dbReference>
<dbReference type="InterPro" id="IPR008354">
    <property type="entry name" value="Glc-Fru_OxRdtase_bac"/>
</dbReference>
<dbReference type="SUPFAM" id="SSF51735">
    <property type="entry name" value="NAD(P)-binding Rossmann-fold domains"/>
    <property type="match status" value="1"/>
</dbReference>
<comment type="caution">
    <text evidence="3">The sequence shown here is derived from an EMBL/GenBank/DDBJ whole genome shotgun (WGS) entry which is preliminary data.</text>
</comment>
<organism evidence="3 4">
    <name type="scientific">Halococcus salifodinae DSM 8989</name>
    <dbReference type="NCBI Taxonomy" id="1227456"/>
    <lineage>
        <taxon>Archaea</taxon>
        <taxon>Methanobacteriati</taxon>
        <taxon>Methanobacteriota</taxon>
        <taxon>Stenosarchaea group</taxon>
        <taxon>Halobacteria</taxon>
        <taxon>Halobacteriales</taxon>
        <taxon>Halococcaceae</taxon>
        <taxon>Halococcus</taxon>
    </lineage>
</organism>
<feature type="domain" description="GFO/IDH/MocA-like oxidoreductase" evidence="2">
    <location>
        <begin position="155"/>
        <end position="281"/>
    </location>
</feature>
<keyword evidence="4" id="KW-1185">Reference proteome</keyword>
<name>M0N1T7_9EURY</name>
<sequence length="363" mass="40061">MIDGSLDELFDGFTARDWRSDASGTVRFAMIGLGWWTKEMAMPAVTDSELCETTVVVSSSKERATDLAETHETVEHGLTYDEFHDGAASEAYDAVYIATPNALHLQYAETAAALDKAILCEKPMEATVERAEELVAACEDATLMIAYRMHTEPAVRRARELVRSGFIGDVVGVHGAMTQRLLDMFDDPNHWRLDPDLAGYGASVMDLGIYPLNTARFVLDADPVSVSARMHSAHDAFADVPDERASFRLDFEDGVTASCTASQNAARSSHLQITGTEGELELDPVFFPDEPRRLRIRRGDLDATFDFDQRDQMTEEFTYFADRVLAGEEPHPDGEHGLADMKILRAIYEAGETGDVVDVAGEH</sequence>
<evidence type="ECO:0000259" key="1">
    <source>
        <dbReference type="Pfam" id="PF01408"/>
    </source>
</evidence>
<dbReference type="Gene3D" id="3.30.360.10">
    <property type="entry name" value="Dihydrodipicolinate Reductase, domain 2"/>
    <property type="match status" value="1"/>
</dbReference>
<evidence type="ECO:0000313" key="4">
    <source>
        <dbReference type="Proteomes" id="UP000011625"/>
    </source>
</evidence>
<dbReference type="PATRIC" id="fig|1227456.3.peg.2696"/>
<evidence type="ECO:0000259" key="2">
    <source>
        <dbReference type="Pfam" id="PF22725"/>
    </source>
</evidence>
<dbReference type="PANTHER" id="PTHR43377:SF1">
    <property type="entry name" value="BILIVERDIN REDUCTASE A"/>
    <property type="match status" value="1"/>
</dbReference>
<gene>
    <name evidence="3" type="ORF">C450_13317</name>
</gene>
<dbReference type="InterPro" id="IPR036291">
    <property type="entry name" value="NAD(P)-bd_dom_sf"/>
</dbReference>
<dbReference type="EMBL" id="AOME01000070">
    <property type="protein sequence ID" value="EMA50660.1"/>
    <property type="molecule type" value="Genomic_DNA"/>
</dbReference>
<dbReference type="PANTHER" id="PTHR43377">
    <property type="entry name" value="BILIVERDIN REDUCTASE A"/>
    <property type="match status" value="1"/>
</dbReference>
<dbReference type="SUPFAM" id="SSF55347">
    <property type="entry name" value="Glyceraldehyde-3-phosphate dehydrogenase-like, C-terminal domain"/>
    <property type="match status" value="1"/>
</dbReference>
<dbReference type="OrthoDB" id="195534at2157"/>
<dbReference type="Pfam" id="PF22725">
    <property type="entry name" value="GFO_IDH_MocA_C3"/>
    <property type="match status" value="1"/>
</dbReference>
<evidence type="ECO:0000313" key="3">
    <source>
        <dbReference type="EMBL" id="EMA50660.1"/>
    </source>
</evidence>
<dbReference type="Pfam" id="PF01408">
    <property type="entry name" value="GFO_IDH_MocA"/>
    <property type="match status" value="1"/>
</dbReference>
<dbReference type="InterPro" id="IPR049838">
    <property type="entry name" value="XacA-like"/>
</dbReference>
<dbReference type="PRINTS" id="PR01775">
    <property type="entry name" value="GLFROXRDTASE"/>
</dbReference>
<protein>
    <submittedName>
        <fullName evidence="3">Xylose dehydrogenase (NAD/NADP)</fullName>
    </submittedName>
</protein>
<feature type="domain" description="Gfo/Idh/MocA-like oxidoreductase N-terminal" evidence="1">
    <location>
        <begin position="26"/>
        <end position="144"/>
    </location>
</feature>
<accession>M0N1T7</accession>
<dbReference type="AlphaFoldDB" id="M0N1T7"/>
<proteinExistence type="predicted"/>
<dbReference type="InterPro" id="IPR051450">
    <property type="entry name" value="Gfo/Idh/MocA_Oxidoreductases"/>
</dbReference>
<dbReference type="Gene3D" id="3.40.50.720">
    <property type="entry name" value="NAD(P)-binding Rossmann-like Domain"/>
    <property type="match status" value="1"/>
</dbReference>
<dbReference type="RefSeq" id="WP_005044104.1">
    <property type="nucleotide sequence ID" value="NZ_AOME01000070.1"/>
</dbReference>
<dbReference type="NCBIfam" id="NF041392">
    <property type="entry name" value="XylDh_Gfo6_Halo"/>
    <property type="match status" value="1"/>
</dbReference>
<dbReference type="Proteomes" id="UP000011625">
    <property type="component" value="Unassembled WGS sequence"/>
</dbReference>
<dbReference type="InterPro" id="IPR000683">
    <property type="entry name" value="Gfo/Idh/MocA-like_OxRdtase_N"/>
</dbReference>
<dbReference type="InterPro" id="IPR055170">
    <property type="entry name" value="GFO_IDH_MocA-like_dom"/>
</dbReference>